<dbReference type="Pfam" id="PF15598">
    <property type="entry name" value="Imm61"/>
    <property type="match status" value="1"/>
</dbReference>
<name>A0A7Z7NCS7_9MYCO</name>
<proteinExistence type="predicted"/>
<gene>
    <name evidence="1" type="ORF">MSIMFB_05728</name>
</gene>
<comment type="caution">
    <text evidence="1">The sequence shown here is derived from an EMBL/GenBank/DDBJ whole genome shotgun (WGS) entry which is preliminary data.</text>
</comment>
<evidence type="ECO:0000313" key="1">
    <source>
        <dbReference type="EMBL" id="SOK27508.1"/>
    </source>
</evidence>
<dbReference type="Proteomes" id="UP000554965">
    <property type="component" value="Unassembled WGS sequence"/>
</dbReference>
<reference evidence="1 2" key="1">
    <citation type="submission" date="2017-10" db="EMBL/GenBank/DDBJ databases">
        <authorList>
            <consortium name="Urmite Genomes"/>
        </authorList>
    </citation>
    <scope>NUCLEOTIDE SEQUENCE [LARGE SCALE GENOMIC DNA]</scope>
    <source>
        <strain evidence="1 2">FB-527</strain>
    </source>
</reference>
<protein>
    <submittedName>
        <fullName evidence="1">Immunity factor for TNT</fullName>
    </submittedName>
</protein>
<dbReference type="RefSeq" id="WP_186246118.1">
    <property type="nucleotide sequence ID" value="NZ_OCTY01000045.1"/>
</dbReference>
<dbReference type="InterPro" id="IPR028953">
    <property type="entry name" value="Imm_IFT-like"/>
</dbReference>
<dbReference type="EMBL" id="OCTY01000045">
    <property type="protein sequence ID" value="SOK27508.1"/>
    <property type="molecule type" value="Genomic_DNA"/>
</dbReference>
<organism evidence="1 2">
    <name type="scientific">Mycobacterium simulans</name>
    <dbReference type="NCBI Taxonomy" id="627089"/>
    <lineage>
        <taxon>Bacteria</taxon>
        <taxon>Bacillati</taxon>
        <taxon>Actinomycetota</taxon>
        <taxon>Actinomycetes</taxon>
        <taxon>Mycobacteriales</taxon>
        <taxon>Mycobacteriaceae</taxon>
        <taxon>Mycobacterium</taxon>
    </lineage>
</organism>
<dbReference type="AlphaFoldDB" id="A0A7Z7NCS7"/>
<evidence type="ECO:0000313" key="2">
    <source>
        <dbReference type="Proteomes" id="UP000554965"/>
    </source>
</evidence>
<keyword evidence="2" id="KW-1185">Reference proteome</keyword>
<accession>A0A7Z7NCS7</accession>
<sequence length="178" mass="19590">MTDHVEISRELEKWGELAGYTLTPGFRSDTGRAVFWASLGEIRLLIGKNESGWIIITDSDRMGPEHFVLAAPSMTAIERYLFGKFGRAIRSKRGLRRVRVPISREEISTGFSIDTRQFEGVDRLALIASDGSTVAIGSGDPISGTADLVKLSVYLTATIDEIVASCNDPDGKPLFKRR</sequence>